<dbReference type="PRINTS" id="PR00359">
    <property type="entry name" value="BP450"/>
</dbReference>
<sequence length="422" mass="48897">MSDATRSMDAKHIIPDPYSIPLDQINVNQNRLFQNNVHGEYFRRLRKEDPVHYCADSPVGPFWSITKFDDIIKIDSNHKQFSSEPTIAIGNPSEDFTTPMFIAMDPPKHDVQRKAANPGVAPARLADLEGLIRERAGKILDDLPIGEEFNWVDRVSVELTTQMLATLFDFPFEDRYLLTKWSDISTNVEMFVSDEKIEERRTILRECLAYFTRLWHERANQPPKFDFISLMAHNPDTRDMVNNPMELLGNLILLIVGGNDTTRNSISAGIVALNQYPQEYEKLLADPTLIPNMVSEIIRWQTPLAYMRRTAKEDVEFQGKQIKKGDKVVMWYISGNRDETKIENADDFLIDRARARQHVSFGFGIHRCMGNRVGEMQVRIIWEEILKRFERVEMVREPIRVNSSFVMGYSEVMVRIIPKDKN</sequence>
<dbReference type="InterPro" id="IPR017972">
    <property type="entry name" value="Cyt_P450_CS"/>
</dbReference>
<dbReference type="InterPro" id="IPR001128">
    <property type="entry name" value="Cyt_P450"/>
</dbReference>
<dbReference type="GO" id="GO:0020037">
    <property type="term" value="F:heme binding"/>
    <property type="evidence" value="ECO:0007669"/>
    <property type="project" value="InterPro"/>
</dbReference>
<dbReference type="SUPFAM" id="SSF48264">
    <property type="entry name" value="Cytochrome P450"/>
    <property type="match status" value="1"/>
</dbReference>
<dbReference type="Gene3D" id="1.10.630.10">
    <property type="entry name" value="Cytochrome P450"/>
    <property type="match status" value="1"/>
</dbReference>
<dbReference type="GO" id="GO:0004497">
    <property type="term" value="F:monooxygenase activity"/>
    <property type="evidence" value="ECO:0007669"/>
    <property type="project" value="InterPro"/>
</dbReference>
<dbReference type="EMBL" id="UOEF01000364">
    <property type="protein sequence ID" value="VAW03145.1"/>
    <property type="molecule type" value="Genomic_DNA"/>
</dbReference>
<protein>
    <submittedName>
        <fullName evidence="2">Cytochrome P450 hydroxylase</fullName>
    </submittedName>
</protein>
<dbReference type="PANTHER" id="PTHR46696">
    <property type="entry name" value="P450, PUTATIVE (EUROFUNG)-RELATED"/>
    <property type="match status" value="1"/>
</dbReference>
<name>A0A3B0SA66_9ZZZZ</name>
<organism evidence="2">
    <name type="scientific">hydrothermal vent metagenome</name>
    <dbReference type="NCBI Taxonomy" id="652676"/>
    <lineage>
        <taxon>unclassified sequences</taxon>
        <taxon>metagenomes</taxon>
        <taxon>ecological metagenomes</taxon>
    </lineage>
</organism>
<evidence type="ECO:0000256" key="1">
    <source>
        <dbReference type="ARBA" id="ARBA00010617"/>
    </source>
</evidence>
<dbReference type="CDD" id="cd11033">
    <property type="entry name" value="CYP142-like"/>
    <property type="match status" value="1"/>
</dbReference>
<dbReference type="GO" id="GO:0005506">
    <property type="term" value="F:iron ion binding"/>
    <property type="evidence" value="ECO:0007669"/>
    <property type="project" value="InterPro"/>
</dbReference>
<comment type="similarity">
    <text evidence="1">Belongs to the cytochrome P450 family.</text>
</comment>
<evidence type="ECO:0000313" key="2">
    <source>
        <dbReference type="EMBL" id="VAW03145.1"/>
    </source>
</evidence>
<dbReference type="InterPro" id="IPR036396">
    <property type="entry name" value="Cyt_P450_sf"/>
</dbReference>
<dbReference type="PANTHER" id="PTHR46696:SF1">
    <property type="entry name" value="CYTOCHROME P450 YJIB-RELATED"/>
    <property type="match status" value="1"/>
</dbReference>
<reference evidence="2" key="1">
    <citation type="submission" date="2018-06" db="EMBL/GenBank/DDBJ databases">
        <authorList>
            <person name="Zhirakovskaya E."/>
        </authorList>
    </citation>
    <scope>NUCLEOTIDE SEQUENCE</scope>
</reference>
<dbReference type="GO" id="GO:0016705">
    <property type="term" value="F:oxidoreductase activity, acting on paired donors, with incorporation or reduction of molecular oxygen"/>
    <property type="evidence" value="ECO:0007669"/>
    <property type="project" value="InterPro"/>
</dbReference>
<dbReference type="Pfam" id="PF00067">
    <property type="entry name" value="p450"/>
    <property type="match status" value="1"/>
</dbReference>
<dbReference type="PROSITE" id="PS00086">
    <property type="entry name" value="CYTOCHROME_P450"/>
    <property type="match status" value="1"/>
</dbReference>
<gene>
    <name evidence="2" type="ORF">MNBD_ALPHA04-549</name>
</gene>
<proteinExistence type="inferred from homology"/>
<dbReference type="AlphaFoldDB" id="A0A3B0SA66"/>
<accession>A0A3B0SA66</accession>
<dbReference type="InterPro" id="IPR002397">
    <property type="entry name" value="Cyt_P450_B"/>
</dbReference>